<keyword evidence="3" id="KW-0833">Ubl conjugation pathway</keyword>
<comment type="caution">
    <text evidence="7">The sequence shown here is derived from an EMBL/GenBank/DDBJ whole genome shotgun (WGS) entry which is preliminary data.</text>
</comment>
<feature type="region of interest" description="Disordered" evidence="5">
    <location>
        <begin position="308"/>
        <end position="329"/>
    </location>
</feature>
<gene>
    <name evidence="7" type="primary">gb00777</name>
    <name evidence="7" type="ORF">PR202_gb00777</name>
</gene>
<evidence type="ECO:0000256" key="5">
    <source>
        <dbReference type="SAM" id="MobiDB-lite"/>
    </source>
</evidence>
<reference evidence="7" key="2">
    <citation type="submission" date="2021-12" db="EMBL/GenBank/DDBJ databases">
        <title>Resequencing data analysis of finger millet.</title>
        <authorList>
            <person name="Hatakeyama M."/>
            <person name="Aluri S."/>
            <person name="Balachadran M.T."/>
            <person name="Sivarajan S.R."/>
            <person name="Poveda L."/>
            <person name="Shimizu-Inatsugi R."/>
            <person name="Schlapbach R."/>
            <person name="Sreeman S.M."/>
            <person name="Shimizu K.K."/>
        </authorList>
    </citation>
    <scope>NUCLEOTIDE SEQUENCE</scope>
</reference>
<evidence type="ECO:0000256" key="2">
    <source>
        <dbReference type="ARBA" id="ARBA00022771"/>
    </source>
</evidence>
<dbReference type="EMBL" id="BQKI01000071">
    <property type="protein sequence ID" value="GJN14006.1"/>
    <property type="molecule type" value="Genomic_DNA"/>
</dbReference>
<keyword evidence="8" id="KW-1185">Reference proteome</keyword>
<feature type="domain" description="IBR" evidence="6">
    <location>
        <begin position="176"/>
        <end position="199"/>
    </location>
</feature>
<organism evidence="7 8">
    <name type="scientific">Eleusine coracana subsp. coracana</name>
    <dbReference type="NCBI Taxonomy" id="191504"/>
    <lineage>
        <taxon>Eukaryota</taxon>
        <taxon>Viridiplantae</taxon>
        <taxon>Streptophyta</taxon>
        <taxon>Embryophyta</taxon>
        <taxon>Tracheophyta</taxon>
        <taxon>Spermatophyta</taxon>
        <taxon>Magnoliopsida</taxon>
        <taxon>Liliopsida</taxon>
        <taxon>Poales</taxon>
        <taxon>Poaceae</taxon>
        <taxon>PACMAD clade</taxon>
        <taxon>Chloridoideae</taxon>
        <taxon>Cynodonteae</taxon>
        <taxon>Eleusininae</taxon>
        <taxon>Eleusine</taxon>
    </lineage>
</organism>
<dbReference type="Pfam" id="PF01485">
    <property type="entry name" value="IBR"/>
    <property type="match status" value="1"/>
</dbReference>
<dbReference type="AlphaFoldDB" id="A0AAV5DUW6"/>
<sequence>MMMAGGGDDDLDLAFKLQLDEAIQASPESSDAAYAIALHAADLARAAHDSSVRVAAHDALFARELTAIPEDRWAHDGDDFQRPLDLDDPSSSSARRPLFFRVLFKGMASKDVVGPRVRDPGVAVLAAAVCGPQGEVLLRVQKVLEAMALMEGLHAALGLGIRRVQVVTDYNAATLRKCVRCRGSFCIRCKVPWHDKMTCYQYKRRYPHARPEDVKLQNLAKQRCGYEFCYTCGKEWKEKKATCTCPLWEERNIIRHDGNGDVYYLDEEEEDYYDEEEDEYDVHYVEEGNISYNQVYWHYDDRRGNYHHYNQGSNNRVNRPARFGGKPTG</sequence>
<accession>A0AAV5DUW6</accession>
<keyword evidence="2" id="KW-0863">Zinc-finger</keyword>
<dbReference type="SUPFAM" id="SSF57850">
    <property type="entry name" value="RING/U-box"/>
    <property type="match status" value="2"/>
</dbReference>
<dbReference type="InterPro" id="IPR002867">
    <property type="entry name" value="IBR_dom"/>
</dbReference>
<feature type="compositionally biased region" description="Polar residues" evidence="5">
    <location>
        <begin position="308"/>
        <end position="317"/>
    </location>
</feature>
<keyword evidence="1" id="KW-0479">Metal-binding</keyword>
<reference evidence="7" key="1">
    <citation type="journal article" date="2018" name="DNA Res.">
        <title>Multiple hybrid de novo genome assembly of finger millet, an orphan allotetraploid crop.</title>
        <authorList>
            <person name="Hatakeyama M."/>
            <person name="Aluri S."/>
            <person name="Balachadran M.T."/>
            <person name="Sivarajan S.R."/>
            <person name="Patrignani A."/>
            <person name="Gruter S."/>
            <person name="Poveda L."/>
            <person name="Shimizu-Inatsugi R."/>
            <person name="Baeten J."/>
            <person name="Francoijs K.J."/>
            <person name="Nataraja K.N."/>
            <person name="Reddy Y.A.N."/>
            <person name="Phadnis S."/>
            <person name="Ravikumar R.L."/>
            <person name="Schlapbach R."/>
            <person name="Sreeman S.M."/>
            <person name="Shimizu K.K."/>
        </authorList>
    </citation>
    <scope>NUCLEOTIDE SEQUENCE</scope>
</reference>
<evidence type="ECO:0000259" key="6">
    <source>
        <dbReference type="Pfam" id="PF01485"/>
    </source>
</evidence>
<name>A0AAV5DUW6_ELECO</name>
<evidence type="ECO:0000256" key="1">
    <source>
        <dbReference type="ARBA" id="ARBA00022723"/>
    </source>
</evidence>
<evidence type="ECO:0000256" key="3">
    <source>
        <dbReference type="ARBA" id="ARBA00022786"/>
    </source>
</evidence>
<evidence type="ECO:0000256" key="4">
    <source>
        <dbReference type="ARBA" id="ARBA00022833"/>
    </source>
</evidence>
<evidence type="ECO:0000313" key="8">
    <source>
        <dbReference type="Proteomes" id="UP001054889"/>
    </source>
</evidence>
<protein>
    <recommendedName>
        <fullName evidence="6">IBR domain-containing protein</fullName>
    </recommendedName>
</protein>
<dbReference type="GO" id="GO:0008270">
    <property type="term" value="F:zinc ion binding"/>
    <property type="evidence" value="ECO:0007669"/>
    <property type="project" value="UniProtKB-KW"/>
</dbReference>
<proteinExistence type="predicted"/>
<keyword evidence="4" id="KW-0862">Zinc</keyword>
<dbReference type="Proteomes" id="UP001054889">
    <property type="component" value="Unassembled WGS sequence"/>
</dbReference>
<evidence type="ECO:0000313" key="7">
    <source>
        <dbReference type="EMBL" id="GJN14006.1"/>
    </source>
</evidence>